<reference evidence="6" key="1">
    <citation type="submission" date="2016-03" db="EMBL/GenBank/DDBJ databases">
        <authorList>
            <person name="Ploux O."/>
        </authorList>
    </citation>
    <scope>NUCLEOTIDE SEQUENCE</scope>
    <source>
        <strain evidence="6">UC10</strain>
    </source>
</reference>
<dbReference type="PANTHER" id="PTHR30055:SF234">
    <property type="entry name" value="HTH-TYPE TRANSCRIPTIONAL REGULATOR BETI"/>
    <property type="match status" value="1"/>
</dbReference>
<dbReference type="InterPro" id="IPR009057">
    <property type="entry name" value="Homeodomain-like_sf"/>
</dbReference>
<evidence type="ECO:0000256" key="1">
    <source>
        <dbReference type="ARBA" id="ARBA00023015"/>
    </source>
</evidence>
<dbReference type="GO" id="GO:0003700">
    <property type="term" value="F:DNA-binding transcription factor activity"/>
    <property type="evidence" value="ECO:0007669"/>
    <property type="project" value="TreeGrafter"/>
</dbReference>
<dbReference type="PROSITE" id="PS50977">
    <property type="entry name" value="HTH_TETR_2"/>
    <property type="match status" value="1"/>
</dbReference>
<protein>
    <submittedName>
        <fullName evidence="6">Regulatory protein TetR</fullName>
    </submittedName>
</protein>
<evidence type="ECO:0000256" key="2">
    <source>
        <dbReference type="ARBA" id="ARBA00023125"/>
    </source>
</evidence>
<gene>
    <name evidence="6" type="ORF">MHPYR_10167</name>
</gene>
<keyword evidence="2 4" id="KW-0238">DNA-binding</keyword>
<evidence type="ECO:0000256" key="3">
    <source>
        <dbReference type="ARBA" id="ARBA00023163"/>
    </source>
</evidence>
<accession>A0A1Y5NVM7</accession>
<dbReference type="EMBL" id="FLQS01000001">
    <property type="protein sequence ID" value="SBS70497.1"/>
    <property type="molecule type" value="Genomic_DNA"/>
</dbReference>
<feature type="DNA-binding region" description="H-T-H motif" evidence="4">
    <location>
        <begin position="42"/>
        <end position="61"/>
    </location>
</feature>
<sequence length="215" mass="24458">MRHNSPVRNSSTGREAQRRRTRARVLGAAIEEFQRAGTSSADINAIVEAAGVSRSTFYFHFPTKEHVLLELIRGDEDRLAEELSRFLDTPHDLPAVLHEIIRLVLDLEKQWGLALFRDVTGLYFSPTLPQEENWLQHPTFVLLAAEIERSRHRGELYDDVDAYSSAAFFLVGLYALLTTNRESNAERLEVLRKFVKSSLRSMQRAAVPADDHLAT</sequence>
<keyword evidence="3" id="KW-0804">Transcription</keyword>
<keyword evidence="1" id="KW-0805">Transcription regulation</keyword>
<dbReference type="AlphaFoldDB" id="A0A1Y5NVM7"/>
<feature type="domain" description="HTH tetR-type" evidence="5">
    <location>
        <begin position="19"/>
        <end position="79"/>
    </location>
</feature>
<name>A0A1Y5NVM7_9MYCO</name>
<organism evidence="6">
    <name type="scientific">uncultured Mycobacterium sp</name>
    <dbReference type="NCBI Taxonomy" id="171292"/>
    <lineage>
        <taxon>Bacteria</taxon>
        <taxon>Bacillati</taxon>
        <taxon>Actinomycetota</taxon>
        <taxon>Actinomycetes</taxon>
        <taxon>Mycobacteriales</taxon>
        <taxon>Mycobacteriaceae</taxon>
        <taxon>Mycobacterium</taxon>
        <taxon>environmental samples</taxon>
    </lineage>
</organism>
<evidence type="ECO:0000313" key="6">
    <source>
        <dbReference type="EMBL" id="SBS70497.1"/>
    </source>
</evidence>
<dbReference type="GO" id="GO:0000976">
    <property type="term" value="F:transcription cis-regulatory region binding"/>
    <property type="evidence" value="ECO:0007669"/>
    <property type="project" value="TreeGrafter"/>
</dbReference>
<dbReference type="Pfam" id="PF00440">
    <property type="entry name" value="TetR_N"/>
    <property type="match status" value="1"/>
</dbReference>
<proteinExistence type="predicted"/>
<dbReference type="InterPro" id="IPR001647">
    <property type="entry name" value="HTH_TetR"/>
</dbReference>
<dbReference type="PANTHER" id="PTHR30055">
    <property type="entry name" value="HTH-TYPE TRANSCRIPTIONAL REGULATOR RUTR"/>
    <property type="match status" value="1"/>
</dbReference>
<dbReference type="Gene3D" id="1.10.357.10">
    <property type="entry name" value="Tetracycline Repressor, domain 2"/>
    <property type="match status" value="1"/>
</dbReference>
<dbReference type="PRINTS" id="PR00455">
    <property type="entry name" value="HTHTETR"/>
</dbReference>
<evidence type="ECO:0000259" key="5">
    <source>
        <dbReference type="PROSITE" id="PS50977"/>
    </source>
</evidence>
<dbReference type="InterPro" id="IPR050109">
    <property type="entry name" value="HTH-type_TetR-like_transc_reg"/>
</dbReference>
<evidence type="ECO:0000256" key="4">
    <source>
        <dbReference type="PROSITE-ProRule" id="PRU00335"/>
    </source>
</evidence>
<dbReference type="SUPFAM" id="SSF46689">
    <property type="entry name" value="Homeodomain-like"/>
    <property type="match status" value="1"/>
</dbReference>